<feature type="signal peptide" evidence="1">
    <location>
        <begin position="1"/>
        <end position="25"/>
    </location>
</feature>
<keyword evidence="3" id="KW-1185">Reference proteome</keyword>
<accession>A0ABR8IRG2</accession>
<comment type="caution">
    <text evidence="2">The sequence shown here is derived from an EMBL/GenBank/DDBJ whole genome shotgun (WGS) entry which is preliminary data.</text>
</comment>
<feature type="chain" id="PRO_5046621796" evidence="1">
    <location>
        <begin position="26"/>
        <end position="106"/>
    </location>
</feature>
<sequence>MYFKQLLLGLMLVNITAFFVTPVRADNPYDAKARSLESEADRLINASKSTCDLLSIKARNSGDAYRARAKVFGEHDKVALQHLKNGIYYARFAKLKGCSWAKDFKY</sequence>
<protein>
    <submittedName>
        <fullName evidence="2">Uncharacterized protein</fullName>
    </submittedName>
</protein>
<proteinExistence type="predicted"/>
<evidence type="ECO:0000256" key="1">
    <source>
        <dbReference type="SAM" id="SignalP"/>
    </source>
</evidence>
<gene>
    <name evidence="2" type="ORF">H6G43_08120</name>
</gene>
<dbReference type="GeneID" id="78216899"/>
<reference evidence="2 3" key="1">
    <citation type="journal article" date="2020" name="ISME J.">
        <title>Comparative genomics reveals insights into cyanobacterial evolution and habitat adaptation.</title>
        <authorList>
            <person name="Chen M.Y."/>
            <person name="Teng W.K."/>
            <person name="Zhao L."/>
            <person name="Hu C.X."/>
            <person name="Zhou Y.K."/>
            <person name="Han B.P."/>
            <person name="Song L.R."/>
            <person name="Shu W.S."/>
        </authorList>
    </citation>
    <scope>NUCLEOTIDE SEQUENCE [LARGE SCALE GENOMIC DNA]</scope>
    <source>
        <strain evidence="2 3">FACHB-1249</strain>
    </source>
</reference>
<dbReference type="EMBL" id="JACJTM010000014">
    <property type="protein sequence ID" value="MBD2685195.1"/>
    <property type="molecule type" value="Genomic_DNA"/>
</dbReference>
<dbReference type="RefSeq" id="WP_190385505.1">
    <property type="nucleotide sequence ID" value="NZ_JACJTM010000014.1"/>
</dbReference>
<keyword evidence="1" id="KW-0732">Signal</keyword>
<evidence type="ECO:0000313" key="3">
    <source>
        <dbReference type="Proteomes" id="UP000660270"/>
    </source>
</evidence>
<evidence type="ECO:0000313" key="2">
    <source>
        <dbReference type="EMBL" id="MBD2685195.1"/>
    </source>
</evidence>
<dbReference type="Proteomes" id="UP000660270">
    <property type="component" value="Unassembled WGS sequence"/>
</dbReference>
<name>A0ABR8IRG2_APHFL</name>
<organism evidence="2 3">
    <name type="scientific">Aphanizomenon flos-aquae FACHB-1249</name>
    <dbReference type="NCBI Taxonomy" id="2692889"/>
    <lineage>
        <taxon>Bacteria</taxon>
        <taxon>Bacillati</taxon>
        <taxon>Cyanobacteriota</taxon>
        <taxon>Cyanophyceae</taxon>
        <taxon>Nostocales</taxon>
        <taxon>Aphanizomenonaceae</taxon>
        <taxon>Aphanizomenon</taxon>
    </lineage>
</organism>